<accession>A0A1S2V1Z3</accession>
<sequence length="120" mass="13919">MATFEPGHLHIERHALTKDDHSYNLCIDYEVSQDPKEGKGMLFKMHGSVQGKDLKEEFFLPKDQAFDFARYAMKIAQKYGMPKAAVLNGQMHKQYDLMFEDVRHQLDVKPGDPIKPEHLE</sequence>
<dbReference type="Proteomes" id="UP000181661">
    <property type="component" value="Unassembled WGS sequence"/>
</dbReference>
<organism evidence="1 3">
    <name type="scientific">Pseudomonas costantinii</name>
    <dbReference type="NCBI Taxonomy" id="168469"/>
    <lineage>
        <taxon>Bacteria</taxon>
        <taxon>Pseudomonadati</taxon>
        <taxon>Pseudomonadota</taxon>
        <taxon>Gammaproteobacteria</taxon>
        <taxon>Pseudomonadales</taxon>
        <taxon>Pseudomonadaceae</taxon>
        <taxon>Pseudomonas</taxon>
    </lineage>
</organism>
<dbReference type="Proteomes" id="UP000182179">
    <property type="component" value="Unassembled WGS sequence"/>
</dbReference>
<dbReference type="Pfam" id="PF16703">
    <property type="entry name" value="DUF5064"/>
    <property type="match status" value="1"/>
</dbReference>
<keyword evidence="4" id="KW-1185">Reference proteome</keyword>
<dbReference type="Gene3D" id="3.30.160.370">
    <property type="entry name" value="Domain of unknown function DUF5064"/>
    <property type="match status" value="1"/>
</dbReference>
<name>A0A1S2V1Z3_9PSED</name>
<evidence type="ECO:0000313" key="3">
    <source>
        <dbReference type="Proteomes" id="UP000181661"/>
    </source>
</evidence>
<proteinExistence type="predicted"/>
<reference evidence="2 4" key="2">
    <citation type="submission" date="2016-10" db="EMBL/GenBank/DDBJ databases">
        <authorList>
            <person name="Varghese N."/>
            <person name="Submissions S."/>
        </authorList>
    </citation>
    <scope>NUCLEOTIDE SEQUENCE [LARGE SCALE GENOMIC DNA]</scope>
    <source>
        <strain evidence="2 4">BS2773</strain>
    </source>
</reference>
<dbReference type="RefSeq" id="WP_071484376.1">
    <property type="nucleotide sequence ID" value="NZ_FNTS01000002.1"/>
</dbReference>
<gene>
    <name evidence="1" type="ORF">BFL40_13025</name>
    <name evidence="2" type="ORF">SAMN04515675_2196</name>
</gene>
<evidence type="ECO:0000313" key="2">
    <source>
        <dbReference type="EMBL" id="SED72231.1"/>
    </source>
</evidence>
<protein>
    <submittedName>
        <fullName evidence="1">DUF5064 domain-containing protein</fullName>
    </submittedName>
</protein>
<dbReference type="InterPro" id="IPR032024">
    <property type="entry name" value="DUF5064"/>
</dbReference>
<dbReference type="EMBL" id="FNTS01000002">
    <property type="protein sequence ID" value="SED72231.1"/>
    <property type="molecule type" value="Genomic_DNA"/>
</dbReference>
<evidence type="ECO:0000313" key="4">
    <source>
        <dbReference type="Proteomes" id="UP000182179"/>
    </source>
</evidence>
<dbReference type="OrthoDB" id="6941547at2"/>
<comment type="caution">
    <text evidence="1">The sequence shown here is derived from an EMBL/GenBank/DDBJ whole genome shotgun (WGS) entry which is preliminary data.</text>
</comment>
<reference evidence="1 3" key="1">
    <citation type="submission" date="2016-08" db="EMBL/GenBank/DDBJ databases">
        <title>Draft genome sequence of Pseudomonas costantinii LMG 22119, type strain isolated from cultivated mushroom (Agaricus bisporus) sporophores.</title>
        <authorList>
            <person name="Tambong J.T."/>
        </authorList>
    </citation>
    <scope>NUCLEOTIDE SEQUENCE [LARGE SCALE GENOMIC DNA]</scope>
    <source>
        <strain evidence="1 3">LMG 22119</strain>
    </source>
</reference>
<evidence type="ECO:0000313" key="1">
    <source>
        <dbReference type="EMBL" id="OIN52734.1"/>
    </source>
</evidence>
<dbReference type="AlphaFoldDB" id="A0A1S2V1Z3"/>
<dbReference type="EMBL" id="MDDR01000025">
    <property type="protein sequence ID" value="OIN52734.1"/>
    <property type="molecule type" value="Genomic_DNA"/>
</dbReference>